<sequence>MSNITGIVPGKELSYRLLCSKHPDPVIPAHEAVRAADPTPPLTAAPSTVRWKLPSGFQRDRSDQRDVLYQSILGVCAFHKLEPVQVSFLRQDKHQYVDVTMATPRQAEKAFDRHISIPYYDTQLQIHDAGIDAHPATMAFCIQFLPASVDLHALADKLQTDQRLERAGVIQDIWALFDIETGKFTGRVVVLFRLKACEGTPMFSARMSVPGHFVFQGKSYLVRFPNRPAWCFDCRFNETVEFHTMHTCPLSPCSTCKDPTHSAITCPTKCKRIAQGTRRKRYGRGRNVSRPPPPSTSHTGAFQDASQTGDSIPQTSSSAIDAKADVTSFFAQDLVDDFDVMSIGSDDSIDS</sequence>
<organism evidence="2 3">
    <name type="scientific">Testicularia cyperi</name>
    <dbReference type="NCBI Taxonomy" id="1882483"/>
    <lineage>
        <taxon>Eukaryota</taxon>
        <taxon>Fungi</taxon>
        <taxon>Dikarya</taxon>
        <taxon>Basidiomycota</taxon>
        <taxon>Ustilaginomycotina</taxon>
        <taxon>Ustilaginomycetes</taxon>
        <taxon>Ustilaginales</taxon>
        <taxon>Anthracoideaceae</taxon>
        <taxon>Testicularia</taxon>
    </lineage>
</organism>
<evidence type="ECO:0000313" key="3">
    <source>
        <dbReference type="Proteomes" id="UP000246740"/>
    </source>
</evidence>
<name>A0A317XX53_9BASI</name>
<accession>A0A317XX53</accession>
<evidence type="ECO:0000256" key="1">
    <source>
        <dbReference type="SAM" id="MobiDB-lite"/>
    </source>
</evidence>
<gene>
    <name evidence="2" type="ORF">BCV70DRAFT_196752</name>
</gene>
<dbReference type="AlphaFoldDB" id="A0A317XX53"/>
<evidence type="ECO:0000313" key="2">
    <source>
        <dbReference type="EMBL" id="PWZ02510.1"/>
    </source>
</evidence>
<dbReference type="OrthoDB" id="2544218at2759"/>
<protein>
    <submittedName>
        <fullName evidence="2">Uncharacterized protein</fullName>
    </submittedName>
</protein>
<feature type="compositionally biased region" description="Polar residues" evidence="1">
    <location>
        <begin position="296"/>
        <end position="318"/>
    </location>
</feature>
<keyword evidence="3" id="KW-1185">Reference proteome</keyword>
<dbReference type="Proteomes" id="UP000246740">
    <property type="component" value="Unassembled WGS sequence"/>
</dbReference>
<dbReference type="EMBL" id="KZ819188">
    <property type="protein sequence ID" value="PWZ02510.1"/>
    <property type="molecule type" value="Genomic_DNA"/>
</dbReference>
<dbReference type="InParanoid" id="A0A317XX53"/>
<reference evidence="2 3" key="1">
    <citation type="journal article" date="2018" name="Mol. Biol. Evol.">
        <title>Broad Genomic Sampling Reveals a Smut Pathogenic Ancestry of the Fungal Clade Ustilaginomycotina.</title>
        <authorList>
            <person name="Kijpornyongpan T."/>
            <person name="Mondo S.J."/>
            <person name="Barry K."/>
            <person name="Sandor L."/>
            <person name="Lee J."/>
            <person name="Lipzen A."/>
            <person name="Pangilinan J."/>
            <person name="LaButti K."/>
            <person name="Hainaut M."/>
            <person name="Henrissat B."/>
            <person name="Grigoriev I.V."/>
            <person name="Spatafora J.W."/>
            <person name="Aime M.C."/>
        </authorList>
    </citation>
    <scope>NUCLEOTIDE SEQUENCE [LARGE SCALE GENOMIC DNA]</scope>
    <source>
        <strain evidence="2 3">MCA 3645</strain>
    </source>
</reference>
<proteinExistence type="predicted"/>
<feature type="region of interest" description="Disordered" evidence="1">
    <location>
        <begin position="277"/>
        <end position="318"/>
    </location>
</feature>